<proteinExistence type="predicted"/>
<evidence type="ECO:0000313" key="4">
    <source>
        <dbReference type="Proteomes" id="UP001430455"/>
    </source>
</evidence>
<protein>
    <recommendedName>
        <fullName evidence="2">DUF7992 domain-containing protein</fullName>
    </recommendedName>
</protein>
<keyword evidence="4" id="KW-1185">Reference proteome</keyword>
<evidence type="ECO:0000256" key="1">
    <source>
        <dbReference type="SAM" id="MobiDB-lite"/>
    </source>
</evidence>
<dbReference type="RefSeq" id="WP_220579944.1">
    <property type="nucleotide sequence ID" value="NZ_RKLT01000003.1"/>
</dbReference>
<dbReference type="Pfam" id="PF25955">
    <property type="entry name" value="DUF7992"/>
    <property type="match status" value="1"/>
</dbReference>
<feature type="domain" description="DUF7992" evidence="2">
    <location>
        <begin position="3"/>
        <end position="142"/>
    </location>
</feature>
<evidence type="ECO:0000259" key="2">
    <source>
        <dbReference type="Pfam" id="PF25955"/>
    </source>
</evidence>
<name>A0AAW4PCI6_9EURY</name>
<accession>A0AAW4PCI6</accession>
<feature type="compositionally biased region" description="Acidic residues" evidence="1">
    <location>
        <begin position="100"/>
        <end position="112"/>
    </location>
</feature>
<dbReference type="EMBL" id="RKLT01000003">
    <property type="protein sequence ID" value="MBX0295288.1"/>
    <property type="molecule type" value="Genomic_DNA"/>
</dbReference>
<organism evidence="3 4">
    <name type="scientific">Haloarcula nitratireducens</name>
    <dbReference type="NCBI Taxonomy" id="2487749"/>
    <lineage>
        <taxon>Archaea</taxon>
        <taxon>Methanobacteriati</taxon>
        <taxon>Methanobacteriota</taxon>
        <taxon>Stenosarchaea group</taxon>
        <taxon>Halobacteria</taxon>
        <taxon>Halobacteriales</taxon>
        <taxon>Haloarculaceae</taxon>
        <taxon>Haloarcula</taxon>
    </lineage>
</organism>
<evidence type="ECO:0000313" key="3">
    <source>
        <dbReference type="EMBL" id="MBX0295288.1"/>
    </source>
</evidence>
<dbReference type="Proteomes" id="UP001430455">
    <property type="component" value="Unassembled WGS sequence"/>
</dbReference>
<sequence>MPLDVPVPDPPSLRGPQPRGEYEAIDNPVEDPEDDYRREEIEGFLESGAWADAFEEWTTQTSLTEEDFAVVTEYDLVEQLDFYWDPGVDEVGYRSPTLPEEAEDEADLDAGEADEIEIEIDSLGRVVTEMLENDYLRREDETFGFFADDAPEETFDYEDDDLGEGL</sequence>
<feature type="region of interest" description="Disordered" evidence="1">
    <location>
        <begin position="93"/>
        <end position="112"/>
    </location>
</feature>
<comment type="caution">
    <text evidence="3">The sequence shown here is derived from an EMBL/GenBank/DDBJ whole genome shotgun (WGS) entry which is preliminary data.</text>
</comment>
<feature type="region of interest" description="Disordered" evidence="1">
    <location>
        <begin position="1"/>
        <end position="33"/>
    </location>
</feature>
<dbReference type="InterPro" id="IPR058305">
    <property type="entry name" value="DUF7992"/>
</dbReference>
<dbReference type="AlphaFoldDB" id="A0AAW4PCI6"/>
<gene>
    <name evidence="3" type="ORF">EGH23_10385</name>
</gene>
<feature type="compositionally biased region" description="Pro residues" evidence="1">
    <location>
        <begin position="1"/>
        <end position="13"/>
    </location>
</feature>
<reference evidence="3 4" key="1">
    <citation type="submission" date="2021-06" db="EMBL/GenBank/DDBJ databases">
        <title>Halomicroarcula sp. a new haloarchaeum isolated from saline soil.</title>
        <authorList>
            <person name="Duran-Viseras A."/>
            <person name="Sanchez-Porro C."/>
            <person name="Ventosa A."/>
        </authorList>
    </citation>
    <scope>NUCLEOTIDE SEQUENCE [LARGE SCALE GENOMIC DNA]</scope>
    <source>
        <strain evidence="3 4">F27</strain>
    </source>
</reference>